<feature type="region of interest" description="Disordered" evidence="1">
    <location>
        <begin position="176"/>
        <end position="197"/>
    </location>
</feature>
<comment type="caution">
    <text evidence="2">The sequence shown here is derived from an EMBL/GenBank/DDBJ whole genome shotgun (WGS) entry which is preliminary data.</text>
</comment>
<feature type="region of interest" description="Disordered" evidence="1">
    <location>
        <begin position="228"/>
        <end position="261"/>
    </location>
</feature>
<keyword evidence="3" id="KW-1185">Reference proteome</keyword>
<dbReference type="Proteomes" id="UP000191672">
    <property type="component" value="Unassembled WGS sequence"/>
</dbReference>
<accession>A0A1V6QGR7</accession>
<evidence type="ECO:0000256" key="1">
    <source>
        <dbReference type="SAM" id="MobiDB-lite"/>
    </source>
</evidence>
<sequence>MQSSDPWKKSADGRRLSNDRLDRLVLVYGAFFFPCVRRPYHRYKIRRQRNRRIREAEAAYKIRNGPRTKAKWFRRLVPKSRVDHNDAQEDIYVPVSSDIDGLEAGQYEKSDVSRVLSGTKPCPLDPSEDDLFGVAVVAEFTPVRARCVDIYSMTPASTHLDVYCNDWPGSSPNTSHVSIIRTPSTPPSSISSKQNVRPNTSYTASTMVGYLEVPPKTYTAEKRQEIKPLANVSGHDETASRSNPRSATPTVIKQQDKPNHSRFYRSKDKYLQATKIPISTTTSAILPANKPFGTPRLSSPSHVECKHCGITIPMADRSTQTEKSPRLSSPILFPTATNIIAMKGQLPSHAPFLNDRHDQIISTVPVNDENLEDVVPPPLKIHQAGYDPKSFRARVKKKTGSSSLDDIKSSTRSPQVPCTASSIRKLRGVSNPRDVLDKMRNGALPDRPSIPDFKKQLTRKPVPPPPLSTSATRTNPPQQTNRPVSNRGDRTEHHPRGQVPQIYAPEWSDNTRRSEETTFPANSTRALWRNMPDASARNLSLNRRQAPQQTLQQRIAIAKSENTAQSITHLTGPQTHVVQNSPERVVPLRLAPGVPESPLVNDIHPENLVWALEPHYHTQWRRREARPINDFEQAPTCD</sequence>
<feature type="compositionally biased region" description="Polar residues" evidence="1">
    <location>
        <begin position="400"/>
        <end position="422"/>
    </location>
</feature>
<feature type="compositionally biased region" description="Polar residues" evidence="1">
    <location>
        <begin position="240"/>
        <end position="253"/>
    </location>
</feature>
<evidence type="ECO:0000313" key="2">
    <source>
        <dbReference type="EMBL" id="OQD88409.1"/>
    </source>
</evidence>
<evidence type="ECO:0000313" key="3">
    <source>
        <dbReference type="Proteomes" id="UP000191672"/>
    </source>
</evidence>
<organism evidence="2 3">
    <name type="scientific">Penicillium antarcticum</name>
    <dbReference type="NCBI Taxonomy" id="416450"/>
    <lineage>
        <taxon>Eukaryota</taxon>
        <taxon>Fungi</taxon>
        <taxon>Dikarya</taxon>
        <taxon>Ascomycota</taxon>
        <taxon>Pezizomycotina</taxon>
        <taxon>Eurotiomycetes</taxon>
        <taxon>Eurotiomycetidae</taxon>
        <taxon>Eurotiales</taxon>
        <taxon>Aspergillaceae</taxon>
        <taxon>Penicillium</taxon>
    </lineage>
</organism>
<gene>
    <name evidence="2" type="ORF">PENANT_c004G08936</name>
</gene>
<proteinExistence type="predicted"/>
<protein>
    <submittedName>
        <fullName evidence="2">Uncharacterized protein</fullName>
    </submittedName>
</protein>
<feature type="compositionally biased region" description="Polar residues" evidence="1">
    <location>
        <begin position="468"/>
        <end position="484"/>
    </location>
</feature>
<feature type="compositionally biased region" description="Low complexity" evidence="1">
    <location>
        <begin position="178"/>
        <end position="192"/>
    </location>
</feature>
<dbReference type="EMBL" id="MDYN01000004">
    <property type="protein sequence ID" value="OQD88409.1"/>
    <property type="molecule type" value="Genomic_DNA"/>
</dbReference>
<reference evidence="3" key="1">
    <citation type="journal article" date="2017" name="Nat. Microbiol.">
        <title>Global analysis of biosynthetic gene clusters reveals vast potential of secondary metabolite production in Penicillium species.</title>
        <authorList>
            <person name="Nielsen J.C."/>
            <person name="Grijseels S."/>
            <person name="Prigent S."/>
            <person name="Ji B."/>
            <person name="Dainat J."/>
            <person name="Nielsen K.F."/>
            <person name="Frisvad J.C."/>
            <person name="Workman M."/>
            <person name="Nielsen J."/>
        </authorList>
    </citation>
    <scope>NUCLEOTIDE SEQUENCE [LARGE SCALE GENOMIC DNA]</scope>
    <source>
        <strain evidence="3">IBT 31811</strain>
    </source>
</reference>
<name>A0A1V6QGR7_9EURO</name>
<dbReference type="AlphaFoldDB" id="A0A1V6QGR7"/>
<feature type="region of interest" description="Disordered" evidence="1">
    <location>
        <begin position="380"/>
        <end position="518"/>
    </location>
</feature>